<accession>A0A1R3KVE3</accession>
<dbReference type="GO" id="GO:0016301">
    <property type="term" value="F:kinase activity"/>
    <property type="evidence" value="ECO:0007669"/>
    <property type="project" value="UniProtKB-KW"/>
</dbReference>
<dbReference type="AlphaFoldDB" id="A0A1R3KVE3"/>
<protein>
    <submittedName>
        <fullName evidence="1">Kinase interacting-like protein</fullName>
    </submittedName>
</protein>
<comment type="caution">
    <text evidence="1">The sequence shown here is derived from an EMBL/GenBank/DDBJ whole genome shotgun (WGS) entry which is preliminary data.</text>
</comment>
<name>A0A1R3KVE3_9ROSI</name>
<sequence length="140" mass="15279">MIFTSGICSDELLFSGLSILSSFLSILSSFMGSEILISTPSNRGPAKTGKRTIRLKLLTGILPFLLGLESVYRQVHGRAQYTVELYAGFEGDEYPSYGYAASLSLGEGAISIPILRPMTFKRRLSLPSQVERIGLAEPIE</sequence>
<organism evidence="1 2">
    <name type="scientific">Corchorus olitorius</name>
    <dbReference type="NCBI Taxonomy" id="93759"/>
    <lineage>
        <taxon>Eukaryota</taxon>
        <taxon>Viridiplantae</taxon>
        <taxon>Streptophyta</taxon>
        <taxon>Embryophyta</taxon>
        <taxon>Tracheophyta</taxon>
        <taxon>Spermatophyta</taxon>
        <taxon>Magnoliopsida</taxon>
        <taxon>eudicotyledons</taxon>
        <taxon>Gunneridae</taxon>
        <taxon>Pentapetalae</taxon>
        <taxon>rosids</taxon>
        <taxon>malvids</taxon>
        <taxon>Malvales</taxon>
        <taxon>Malvaceae</taxon>
        <taxon>Grewioideae</taxon>
        <taxon>Apeibeae</taxon>
        <taxon>Corchorus</taxon>
    </lineage>
</organism>
<keyword evidence="2" id="KW-1185">Reference proteome</keyword>
<evidence type="ECO:0000313" key="1">
    <source>
        <dbReference type="EMBL" id="OMP11061.1"/>
    </source>
</evidence>
<dbReference type="EMBL" id="AWUE01010988">
    <property type="protein sequence ID" value="OMP11061.1"/>
    <property type="molecule type" value="Genomic_DNA"/>
</dbReference>
<evidence type="ECO:0000313" key="2">
    <source>
        <dbReference type="Proteomes" id="UP000187203"/>
    </source>
</evidence>
<dbReference type="Proteomes" id="UP000187203">
    <property type="component" value="Unassembled WGS sequence"/>
</dbReference>
<keyword evidence="1" id="KW-0808">Transferase</keyword>
<gene>
    <name evidence="1" type="ORF">COLO4_04060</name>
</gene>
<keyword evidence="1" id="KW-0418">Kinase</keyword>
<proteinExistence type="predicted"/>
<reference evidence="2" key="1">
    <citation type="submission" date="2013-09" db="EMBL/GenBank/DDBJ databases">
        <title>Corchorus olitorius genome sequencing.</title>
        <authorList>
            <person name="Alam M."/>
            <person name="Haque M.S."/>
            <person name="Islam M.S."/>
            <person name="Emdad E.M."/>
            <person name="Islam M.M."/>
            <person name="Ahmed B."/>
            <person name="Halim A."/>
            <person name="Hossen Q.M.M."/>
            <person name="Hossain M.Z."/>
            <person name="Ahmed R."/>
            <person name="Khan M.M."/>
            <person name="Islam R."/>
            <person name="Rashid M.M."/>
            <person name="Khan S.A."/>
            <person name="Rahman M.S."/>
            <person name="Alam M."/>
            <person name="Yahiya A.S."/>
            <person name="Khan M.S."/>
            <person name="Azam M.S."/>
            <person name="Haque T."/>
            <person name="Lashkar M.Z.H."/>
            <person name="Akhand A.I."/>
            <person name="Morshed G."/>
            <person name="Roy S."/>
            <person name="Uddin K.S."/>
            <person name="Rabeya T."/>
            <person name="Hossain A.S."/>
            <person name="Chowdhury A."/>
            <person name="Snigdha A.R."/>
            <person name="Mortoza M.S."/>
            <person name="Matin S.A."/>
            <person name="Hoque S.M.E."/>
            <person name="Islam M.K."/>
            <person name="Roy D.K."/>
            <person name="Haider R."/>
            <person name="Moosa M.M."/>
            <person name="Elias S.M."/>
            <person name="Hasan A.M."/>
            <person name="Jahan S."/>
            <person name="Shafiuddin M."/>
            <person name="Mahmood N."/>
            <person name="Shommy N.S."/>
        </authorList>
    </citation>
    <scope>NUCLEOTIDE SEQUENCE [LARGE SCALE GENOMIC DNA]</scope>
    <source>
        <strain evidence="2">cv. O-4</strain>
    </source>
</reference>